<evidence type="ECO:0000313" key="5">
    <source>
        <dbReference type="Proteomes" id="UP000263014"/>
    </source>
</evidence>
<proteinExistence type="predicted"/>
<dbReference type="EMBL" id="QSSQ01000014">
    <property type="protein sequence ID" value="RGM03414.1"/>
    <property type="molecule type" value="Genomic_DNA"/>
</dbReference>
<dbReference type="OrthoDB" id="1911537at2"/>
<accession>A0A174SJD9</accession>
<evidence type="ECO:0000313" key="3">
    <source>
        <dbReference type="EMBL" id="RGM03414.1"/>
    </source>
</evidence>
<dbReference type="Proteomes" id="UP000263014">
    <property type="component" value="Unassembled WGS sequence"/>
</dbReference>
<name>A0A174SJD9_9FIRM</name>
<evidence type="ECO:0000313" key="2">
    <source>
        <dbReference type="EMBL" id="RGJ00333.1"/>
    </source>
</evidence>
<dbReference type="EMBL" id="WNME01000025">
    <property type="protein sequence ID" value="MUB66398.1"/>
    <property type="molecule type" value="Genomic_DNA"/>
</dbReference>
<sequence length="169" mass="19447">MDIMEIHKTLSALLDKLKRNRELVSLAELKTKYRKPYTALCEEIRTTTIAYVQKAALQGIRIRKAYFKEALPIIENAIHRSGLLPKISAAAFKRQDIKEIERLALALNEQIKMALEPFYHQHFGLYLTEDCFADPPRTPDIYNNVNGCILRDGKWIPEELLYGKQDSAA</sequence>
<protein>
    <recommendedName>
        <fullName evidence="7">Decarboxylase</fullName>
    </recommendedName>
</protein>
<evidence type="ECO:0008006" key="7">
    <source>
        <dbReference type="Google" id="ProtNLM"/>
    </source>
</evidence>
<evidence type="ECO:0000313" key="1">
    <source>
        <dbReference type="EMBL" id="MUB66398.1"/>
    </source>
</evidence>
<comment type="caution">
    <text evidence="2">The sequence shown here is derived from an EMBL/GenBank/DDBJ whole genome shotgun (WGS) entry which is preliminary data.</text>
</comment>
<reference evidence="4 5" key="1">
    <citation type="submission" date="2018-08" db="EMBL/GenBank/DDBJ databases">
        <title>A genome reference for cultivated species of the human gut microbiota.</title>
        <authorList>
            <person name="Zou Y."/>
            <person name="Xue W."/>
            <person name="Luo G."/>
        </authorList>
    </citation>
    <scope>NUCLEOTIDE SEQUENCE [LARGE SCALE GENOMIC DNA]</scope>
    <source>
        <strain evidence="3 4">TF05-11AC</strain>
        <strain evidence="2 5">TM09-12</strain>
    </source>
</reference>
<dbReference type="AlphaFoldDB" id="A0A174SJD9"/>
<dbReference type="RefSeq" id="WP_055650218.1">
    <property type="nucleotide sequence ID" value="NZ_CABJBJ010000033.1"/>
</dbReference>
<organism evidence="2 5">
    <name type="scientific">Hungatella hathewayi</name>
    <dbReference type="NCBI Taxonomy" id="154046"/>
    <lineage>
        <taxon>Bacteria</taxon>
        <taxon>Bacillati</taxon>
        <taxon>Bacillota</taxon>
        <taxon>Clostridia</taxon>
        <taxon>Lachnospirales</taxon>
        <taxon>Lachnospiraceae</taxon>
        <taxon>Hungatella</taxon>
    </lineage>
</organism>
<evidence type="ECO:0000313" key="6">
    <source>
        <dbReference type="Proteomes" id="UP000434223"/>
    </source>
</evidence>
<dbReference type="EMBL" id="QSON01000011">
    <property type="protein sequence ID" value="RGJ00333.1"/>
    <property type="molecule type" value="Genomic_DNA"/>
</dbReference>
<evidence type="ECO:0000313" key="4">
    <source>
        <dbReference type="Proteomes" id="UP000261257"/>
    </source>
</evidence>
<gene>
    <name evidence="3" type="ORF">DXC39_15440</name>
    <name evidence="2" type="ORF">DXD79_21160</name>
    <name evidence="1" type="ORF">GNE07_25595</name>
</gene>
<dbReference type="Proteomes" id="UP000261257">
    <property type="component" value="Unassembled WGS sequence"/>
</dbReference>
<dbReference type="Proteomes" id="UP000434223">
    <property type="component" value="Unassembled WGS sequence"/>
</dbReference>
<reference evidence="1 6" key="2">
    <citation type="submission" date="2019-09" db="EMBL/GenBank/DDBJ databases">
        <title>Draft genome sequencing of Hungatella hathewayi 123Y-2.</title>
        <authorList>
            <person name="Lv Q."/>
            <person name="Li S."/>
        </authorList>
    </citation>
    <scope>NUCLEOTIDE SEQUENCE [LARGE SCALE GENOMIC DNA]</scope>
    <source>
        <strain evidence="1 6">123Y-2</strain>
    </source>
</reference>